<name>A0A433WQE4_9BACT</name>
<dbReference type="Gene3D" id="3.30.300.30">
    <property type="match status" value="1"/>
</dbReference>
<evidence type="ECO:0000256" key="3">
    <source>
        <dbReference type="ARBA" id="ARBA00022553"/>
    </source>
</evidence>
<dbReference type="OrthoDB" id="5298966at2"/>
<dbReference type="InterPro" id="IPR023213">
    <property type="entry name" value="CAT-like_dom_sf"/>
</dbReference>
<proteinExistence type="predicted"/>
<dbReference type="NCBIfam" id="TIGR01733">
    <property type="entry name" value="AA-adenyl-dom"/>
    <property type="match status" value="1"/>
</dbReference>
<organism evidence="4 5">
    <name type="scientific">Chitinophaga solisilvae</name>
    <dbReference type="NCBI Taxonomy" id="1233460"/>
    <lineage>
        <taxon>Bacteria</taxon>
        <taxon>Pseudomonadati</taxon>
        <taxon>Bacteroidota</taxon>
        <taxon>Chitinophagia</taxon>
        <taxon>Chitinophagales</taxon>
        <taxon>Chitinophagaceae</taxon>
        <taxon>Chitinophaga</taxon>
    </lineage>
</organism>
<dbReference type="InterPro" id="IPR006162">
    <property type="entry name" value="Ppantetheine_attach_site"/>
</dbReference>
<keyword evidence="5" id="KW-1185">Reference proteome</keyword>
<dbReference type="PROSITE" id="PS00012">
    <property type="entry name" value="PHOSPHOPANTETHEINE"/>
    <property type="match status" value="1"/>
</dbReference>
<evidence type="ECO:0000313" key="4">
    <source>
        <dbReference type="EMBL" id="NSL85716.1"/>
    </source>
</evidence>
<dbReference type="NCBIfam" id="TIGR01720">
    <property type="entry name" value="NRPS-para261"/>
    <property type="match status" value="1"/>
</dbReference>
<sequence>MIADLYTKLKALKVNIRVVDGRLDIQAPKGALNSELLAEIKKHKEEIIAFINFYKKSDSKGSIIPKAPDQEGYPLSAAQRRLWILSQSAEGNIAYNMSGVYQLEGALDAAALNAACESVVSRHESLRTVFREDGQGNVLQVILQPAAVFGGIQQRDLRDEQQPEEVLKAFLQQDSRTAFDLTAGLLRLSLYQLTDTRWVFSYVIHHIISDGWSMGLLINEVMLFYNAAVSGTTAPLEPLTVQYRDFSAWQQAQLGGQNNHKQYWMQQFEGELPVLELPACNKRPPLKTYNGALYTTRLDAAFTTALKEMCQQLGGTLYMGLLAGMSALFYRYTGQEDMIIGSPVAGREHADLEDQIGLYANTLALRCRFSGDEGFSQLFSHIRQTVIGAFEHQVYPFDELVESLQLQRDISRNPLFDVQVVLQHADNSNAARTLGGLEVAGYGGTQRLTSVFDIVFNFVESGDVLDLRIVYNSDIYDEQIMAAMVRHLTALMTSVTSDVQLPVSALNYIGETEQQELLQHLSGLAADNSETVISRFRSRVQENPDATAVVAGDRRLTYRQLDEKSDLLCHYLQELQQPDTEMLTGVMMERSDLMIIALLGILKAGAVYVPIDVAYPEARREFIISDTGIGTLITQTDYLFDLSFFTGEMIALDIQLDVMQATAAVPPQLSPEKLAYIIYTSGSTGLPKGVMITHAALQHSIAGQQQIFQAGREDLCLQFFSASFDVSVFEIFLALTTGATLYIAPEETRKNLLLLEEYIAREALTIATLPAAYIKLLQPANIPSVKKLITGGEAVPAEKAAQFLPYTRYFNAYGPTETAICATIFELLPATDTSRPMPVGKPIDSTCIYILDRYGRLLPDGIAGEIGIGGNCLARGYFNRPELTAEKFVPDPYIPGGRIYKTGDMGRRLRDGNIEFTGRKDEQVKVRGYRIEPGEVESALQQHESISAAVVITYTSPGDEKDLAAYFVSDEPLSVTDLRGFLADRLPAYMMPAWFVQLDELPLTTNGKADKRKLPAPAGLDIATGKAYRAPSGDIEKHLVAVYEEVLKKQPVGMNDDFFLLGGDSIKSIQIVSRLKQKGYTLTIQDILLYPVIGDLARHVGVSNRTIWQHAVKGPVALSPVQQFFFSNNAAEKHHYNQSVLLKSSTAIHEAALKTALDKLVQHHDALRMVYRMTAAGREQENLGEEQGCTFEVLPYQEQDFISHCNRIQAGFNLETGPLFHAALFRDATGDRLLLAIHHLVMDGVSWRILLEDLSALYEQAVAGAALNLPLKTDSFKYWMEKQAAYAVSKTLQREAAYWADIASQPVPRLPLDNPGGSHLVKDTGYHSFLLDEAQSNRLFTACYSAYRTDTNDILLTALSLALSAVFGTDRVLITLEGHGREQIGADVDVTRTIGWFTSFYPVLFNMEHRADNIRQLIEIKGHLHRVPNKGIGYGILRYMGGHDLPLTPEVTFNYLGDFGHGVAAGNGENLFSFSGEAQGQAITGNWERTSLLDISGIVTEGRLRMTVGYSTAQYQAATMERLMNACREQLVALIEKLSAETVVHMTPSDLSYKELSVESVMALNATGNVEDVYVLSPMQEGLYYHWLQSAVSSAYFEQVSYEVKGMLDETLLKKSYQQLENRHSILRTCFTQEYGRPLQIVQRDAGDNFYFRDISGEQDFSLKAFREADRQQGFRLDSGSQMRLTVLKKDHDLYEFIWSHHHILMDGWCGSILVKEFLQFYHNQVQGTLPVMNAVVPYTNYIQWLQTQDPAVSLQFWKDYLSGYDILNSVPGRAGGIRGYSAANELFFLEGALRGELRTYCAGLGITENIFFQVLWGLLLGKYNNTADVVFGTVVSGRPAELKGVEEMIGLFINTVPVRIQYTAETPVSRVMTAAQQSFISSTGHQHTHLADIQAESALSTGLFDHMLVYESFPVQEVAGPQGSHVQQIEMSAVSDVFDQTEHDFSIVIVPGERIAMRIRYNAQVYDKALIENIREDITELTAHILRAQQPLAGDAAQLGEARRAAADPQLQTTFNATISEEF</sequence>
<dbReference type="PANTHER" id="PTHR45398">
    <property type="match status" value="1"/>
</dbReference>
<dbReference type="InterPro" id="IPR009081">
    <property type="entry name" value="PP-bd_ACP"/>
</dbReference>
<dbReference type="CDD" id="cd05930">
    <property type="entry name" value="A_NRPS"/>
    <property type="match status" value="1"/>
</dbReference>
<accession>A0A433WQE4</accession>
<dbReference type="CDD" id="cd19531">
    <property type="entry name" value="LCL_NRPS-like"/>
    <property type="match status" value="1"/>
</dbReference>
<dbReference type="Pfam" id="PF13193">
    <property type="entry name" value="AMP-binding_C"/>
    <property type="match status" value="1"/>
</dbReference>
<dbReference type="InterPro" id="IPR020845">
    <property type="entry name" value="AMP-binding_CS"/>
</dbReference>
<dbReference type="PROSITE" id="PS00455">
    <property type="entry name" value="AMP_BINDING"/>
    <property type="match status" value="1"/>
</dbReference>
<keyword evidence="3" id="KW-0597">Phosphoprotein</keyword>
<dbReference type="Gene3D" id="3.40.50.980">
    <property type="match status" value="2"/>
</dbReference>
<dbReference type="Pfam" id="PF18563">
    <property type="entry name" value="TubC_N"/>
    <property type="match status" value="1"/>
</dbReference>
<dbReference type="InterPro" id="IPR010060">
    <property type="entry name" value="NRPS_synth"/>
</dbReference>
<dbReference type="FunFam" id="3.40.50.980:FF:000001">
    <property type="entry name" value="Non-ribosomal peptide synthetase"/>
    <property type="match status" value="1"/>
</dbReference>
<evidence type="ECO:0000313" key="5">
    <source>
        <dbReference type="Proteomes" id="UP000281028"/>
    </source>
</evidence>
<evidence type="ECO:0000256" key="1">
    <source>
        <dbReference type="ARBA" id="ARBA00001957"/>
    </source>
</evidence>
<dbReference type="InterPro" id="IPR044894">
    <property type="entry name" value="TubC_N_sf"/>
</dbReference>
<dbReference type="InterPro" id="IPR010071">
    <property type="entry name" value="AA_adenyl_dom"/>
</dbReference>
<evidence type="ECO:0000256" key="2">
    <source>
        <dbReference type="ARBA" id="ARBA00022450"/>
    </source>
</evidence>
<dbReference type="Gene3D" id="1.10.10.1830">
    <property type="entry name" value="Non-ribosomal peptide synthase, adenylation domain"/>
    <property type="match status" value="1"/>
</dbReference>
<dbReference type="InterPro" id="IPR045851">
    <property type="entry name" value="AMP-bd_C_sf"/>
</dbReference>
<dbReference type="Gene3D" id="1.10.1200.10">
    <property type="entry name" value="ACP-like"/>
    <property type="match status" value="1"/>
</dbReference>
<dbReference type="FunFam" id="3.40.50.12780:FF:000012">
    <property type="entry name" value="Non-ribosomal peptide synthetase"/>
    <property type="match status" value="1"/>
</dbReference>
<dbReference type="Pfam" id="PF00550">
    <property type="entry name" value="PP-binding"/>
    <property type="match status" value="1"/>
</dbReference>
<comment type="cofactor">
    <cofactor evidence="1">
        <name>pantetheine 4'-phosphate</name>
        <dbReference type="ChEBI" id="CHEBI:47942"/>
    </cofactor>
</comment>
<dbReference type="PANTHER" id="PTHR45398:SF1">
    <property type="entry name" value="ENZYME, PUTATIVE (JCVI)-RELATED"/>
    <property type="match status" value="1"/>
</dbReference>
<dbReference type="Pfam" id="PF00668">
    <property type="entry name" value="Condensation"/>
    <property type="match status" value="3"/>
</dbReference>
<dbReference type="InterPro" id="IPR025110">
    <property type="entry name" value="AMP-bd_C"/>
</dbReference>
<dbReference type="InterPro" id="IPR001242">
    <property type="entry name" value="Condensation_dom"/>
</dbReference>
<dbReference type="InterPro" id="IPR036736">
    <property type="entry name" value="ACP-like_sf"/>
</dbReference>
<dbReference type="Proteomes" id="UP000281028">
    <property type="component" value="Unassembled WGS sequence"/>
</dbReference>
<keyword evidence="2" id="KW-0596">Phosphopantetheine</keyword>
<dbReference type="GO" id="GO:0003824">
    <property type="term" value="F:catalytic activity"/>
    <property type="evidence" value="ECO:0007669"/>
    <property type="project" value="InterPro"/>
</dbReference>
<comment type="caution">
    <text evidence="4">The sequence shown here is derived from an EMBL/GenBank/DDBJ whole genome shotgun (WGS) entry which is preliminary data.</text>
</comment>
<dbReference type="CDD" id="cd19543">
    <property type="entry name" value="DCL_NRPS"/>
    <property type="match status" value="1"/>
</dbReference>
<dbReference type="SUPFAM" id="SSF56801">
    <property type="entry name" value="Acetyl-CoA synthetase-like"/>
    <property type="match status" value="1"/>
</dbReference>
<dbReference type="Pfam" id="PF00501">
    <property type="entry name" value="AMP-binding"/>
    <property type="match status" value="1"/>
</dbReference>
<dbReference type="InterPro" id="IPR000873">
    <property type="entry name" value="AMP-dep_synth/lig_dom"/>
</dbReference>
<dbReference type="SUPFAM" id="SSF47336">
    <property type="entry name" value="ACP-like"/>
    <property type="match status" value="1"/>
</dbReference>
<dbReference type="SUPFAM" id="SSF52777">
    <property type="entry name" value="CoA-dependent acyltransferases"/>
    <property type="match status" value="6"/>
</dbReference>
<dbReference type="FunFam" id="1.10.1200.10:FF:000005">
    <property type="entry name" value="Nonribosomal peptide synthetase 1"/>
    <property type="match status" value="1"/>
</dbReference>
<dbReference type="Gene3D" id="2.30.38.10">
    <property type="entry name" value="Luciferase, Domain 3"/>
    <property type="match status" value="1"/>
</dbReference>
<dbReference type="CDD" id="cd19534">
    <property type="entry name" value="E_NRPS"/>
    <property type="match status" value="1"/>
</dbReference>
<dbReference type="Gene3D" id="3.30.559.30">
    <property type="entry name" value="Nonribosomal peptide synthetase, condensation domain"/>
    <property type="match status" value="3"/>
</dbReference>
<dbReference type="EMBL" id="RIAR02000001">
    <property type="protein sequence ID" value="NSL85716.1"/>
    <property type="molecule type" value="Genomic_DNA"/>
</dbReference>
<dbReference type="InterPro" id="IPR041464">
    <property type="entry name" value="TubC_N"/>
</dbReference>
<gene>
    <name evidence="4" type="ORF">ECE50_002665</name>
</gene>
<dbReference type="Gene3D" id="3.30.559.10">
    <property type="entry name" value="Chloramphenicol acetyltransferase-like domain"/>
    <property type="match status" value="3"/>
</dbReference>
<protein>
    <submittedName>
        <fullName evidence="4">Amino acid adenylation domain-containing protein</fullName>
    </submittedName>
</protein>
<dbReference type="PROSITE" id="PS50075">
    <property type="entry name" value="CARRIER"/>
    <property type="match status" value="1"/>
</dbReference>
<reference evidence="4" key="1">
    <citation type="submission" date="2020-05" db="EMBL/GenBank/DDBJ databases">
        <title>Chitinophaga laudate sp. nov., isolated from a tropical peat swamp.</title>
        <authorList>
            <person name="Goh C.B.S."/>
            <person name="Lee M.S."/>
            <person name="Parimannan S."/>
            <person name="Pasbakhsh P."/>
            <person name="Yule C.M."/>
            <person name="Rajandas H."/>
            <person name="Loke S."/>
            <person name="Croft L."/>
            <person name="Tan J.B.L."/>
        </authorList>
    </citation>
    <scope>NUCLEOTIDE SEQUENCE</scope>
    <source>
        <strain evidence="4">Mgbs1</strain>
    </source>
</reference>